<dbReference type="Proteomes" id="UP000198507">
    <property type="component" value="Unassembled WGS sequence"/>
</dbReference>
<dbReference type="PROSITE" id="PS51900">
    <property type="entry name" value="CB"/>
    <property type="match status" value="1"/>
</dbReference>
<dbReference type="InterPro" id="IPR010998">
    <property type="entry name" value="Integrase_recombinase_N"/>
</dbReference>
<dbReference type="Gene3D" id="1.10.150.130">
    <property type="match status" value="1"/>
</dbReference>
<evidence type="ECO:0000259" key="3">
    <source>
        <dbReference type="PROSITE" id="PS51900"/>
    </source>
</evidence>
<dbReference type="InterPro" id="IPR011010">
    <property type="entry name" value="DNA_brk_join_enz"/>
</dbReference>
<dbReference type="SUPFAM" id="SSF56349">
    <property type="entry name" value="DNA breaking-rejoining enzymes"/>
    <property type="match status" value="1"/>
</dbReference>
<reference evidence="5" key="1">
    <citation type="submission" date="2016-10" db="EMBL/GenBank/DDBJ databases">
        <authorList>
            <person name="Varghese N."/>
            <person name="Submissions S."/>
        </authorList>
    </citation>
    <scope>NUCLEOTIDE SEQUENCE [LARGE SCALE GENOMIC DNA]</scope>
    <source>
        <strain evidence="5">DSM 44209</strain>
    </source>
</reference>
<dbReference type="EMBL" id="FOIE01000013">
    <property type="protein sequence ID" value="SET98325.1"/>
    <property type="molecule type" value="Genomic_DNA"/>
</dbReference>
<name>A0A1I0IMH7_9ACTN</name>
<evidence type="ECO:0000256" key="1">
    <source>
        <dbReference type="ARBA" id="ARBA00023125"/>
    </source>
</evidence>
<dbReference type="InterPro" id="IPR044068">
    <property type="entry name" value="CB"/>
</dbReference>
<dbReference type="RefSeq" id="WP_175486629.1">
    <property type="nucleotide sequence ID" value="NZ_FOIE01000013.1"/>
</dbReference>
<organism evidence="4 5">
    <name type="scientific">Geodermatophilus poikilotrophus</name>
    <dbReference type="NCBI Taxonomy" id="1333667"/>
    <lineage>
        <taxon>Bacteria</taxon>
        <taxon>Bacillati</taxon>
        <taxon>Actinomycetota</taxon>
        <taxon>Actinomycetes</taxon>
        <taxon>Geodermatophilales</taxon>
        <taxon>Geodermatophilaceae</taxon>
        <taxon>Geodermatophilus</taxon>
    </lineage>
</organism>
<feature type="domain" description="Core-binding (CB)" evidence="3">
    <location>
        <begin position="1"/>
        <end position="88"/>
    </location>
</feature>
<evidence type="ECO:0000313" key="4">
    <source>
        <dbReference type="EMBL" id="SET98325.1"/>
    </source>
</evidence>
<evidence type="ECO:0000256" key="2">
    <source>
        <dbReference type="PROSITE-ProRule" id="PRU01248"/>
    </source>
</evidence>
<accession>A0A1I0IMH7</accession>
<proteinExistence type="predicted"/>
<evidence type="ECO:0000313" key="5">
    <source>
        <dbReference type="Proteomes" id="UP000198507"/>
    </source>
</evidence>
<gene>
    <name evidence="4" type="ORF">SAMN04488546_4530</name>
</gene>
<sequence>MPTRWEHLRRDYATCLRAEGKSPNTVRLYLGAVDKLHAWCLAHDGPDDPTEISRIALSTFMAGLTDTWRPATCSLTFRALQQFSGWLVREEAMTRSPMARMRAPHVPEQPTPVLTDEELRRLLGTGALIGPDVVDGLRPVVRLRF</sequence>
<dbReference type="AlphaFoldDB" id="A0A1I0IMH7"/>
<dbReference type="GO" id="GO:0003677">
    <property type="term" value="F:DNA binding"/>
    <property type="evidence" value="ECO:0007669"/>
    <property type="project" value="UniProtKB-UniRule"/>
</dbReference>
<protein>
    <submittedName>
        <fullName evidence="4">Phage integrase, N-terminal SAM-like domain</fullName>
    </submittedName>
</protein>
<keyword evidence="1 2" id="KW-0238">DNA-binding</keyword>
<keyword evidence="5" id="KW-1185">Reference proteome</keyword>